<evidence type="ECO:0000256" key="1">
    <source>
        <dbReference type="ARBA" id="ARBA00004167"/>
    </source>
</evidence>
<feature type="domain" description="Wall-associated receptor kinase galacturonan-binding" evidence="5">
    <location>
        <begin position="34"/>
        <end position="98"/>
    </location>
</feature>
<dbReference type="AlphaFoldDB" id="A0A1D1ZHK5"/>
<keyword evidence="3" id="KW-0812">Transmembrane</keyword>
<accession>A0A1D1ZHK5</accession>
<dbReference type="PANTHER" id="PTHR33138:SF30">
    <property type="entry name" value="LEAF RUST 10 DISEASE-RESISTANCE LOCUS RECEPTOR-LIKE PROTEIN KINASE-LIKE 2.7"/>
    <property type="match status" value="1"/>
</dbReference>
<evidence type="ECO:0000259" key="5">
    <source>
        <dbReference type="Pfam" id="PF13947"/>
    </source>
</evidence>
<reference evidence="6" key="1">
    <citation type="submission" date="2015-07" db="EMBL/GenBank/DDBJ databases">
        <title>Transcriptome Assembly of Anthurium amnicola.</title>
        <authorList>
            <person name="Suzuki J."/>
        </authorList>
    </citation>
    <scope>NUCLEOTIDE SEQUENCE</scope>
</reference>
<dbReference type="Pfam" id="PF13947">
    <property type="entry name" value="GUB_WAK_bind"/>
    <property type="match status" value="1"/>
</dbReference>
<keyword evidence="3" id="KW-0472">Membrane</keyword>
<dbReference type="InterPro" id="IPR025287">
    <property type="entry name" value="WAK_GUB"/>
</dbReference>
<dbReference type="GO" id="GO:0030247">
    <property type="term" value="F:polysaccharide binding"/>
    <property type="evidence" value="ECO:0007669"/>
    <property type="project" value="InterPro"/>
</dbReference>
<evidence type="ECO:0000256" key="3">
    <source>
        <dbReference type="SAM" id="Phobius"/>
    </source>
</evidence>
<dbReference type="PANTHER" id="PTHR33138">
    <property type="entry name" value="OS01G0690200 PROTEIN"/>
    <property type="match status" value="1"/>
</dbReference>
<comment type="subcellular location">
    <subcellularLocation>
        <location evidence="1">Membrane</location>
        <topology evidence="1">Single-pass membrane protein</topology>
    </subcellularLocation>
</comment>
<dbReference type="PROSITE" id="PS51257">
    <property type="entry name" value="PROKAR_LIPOPROTEIN"/>
    <property type="match status" value="1"/>
</dbReference>
<name>A0A1D1ZHK5_9ARAE</name>
<evidence type="ECO:0000313" key="6">
    <source>
        <dbReference type="EMBL" id="JAT66303.1"/>
    </source>
</evidence>
<organism evidence="6">
    <name type="scientific">Anthurium amnicola</name>
    <dbReference type="NCBI Taxonomy" id="1678845"/>
    <lineage>
        <taxon>Eukaryota</taxon>
        <taxon>Viridiplantae</taxon>
        <taxon>Streptophyta</taxon>
        <taxon>Embryophyta</taxon>
        <taxon>Tracheophyta</taxon>
        <taxon>Spermatophyta</taxon>
        <taxon>Magnoliopsida</taxon>
        <taxon>Liliopsida</taxon>
        <taxon>Araceae</taxon>
        <taxon>Pothoideae</taxon>
        <taxon>Potheae</taxon>
        <taxon>Anthurium</taxon>
    </lineage>
</organism>
<proteinExistence type="predicted"/>
<feature type="chain" id="PRO_5008901011" evidence="4">
    <location>
        <begin position="28"/>
        <end position="323"/>
    </location>
</feature>
<keyword evidence="6" id="KW-0418">Kinase</keyword>
<feature type="non-terminal residue" evidence="6">
    <location>
        <position position="323"/>
    </location>
</feature>
<dbReference type="EMBL" id="GDJX01001633">
    <property type="protein sequence ID" value="JAT66303.1"/>
    <property type="molecule type" value="Transcribed_RNA"/>
</dbReference>
<evidence type="ECO:0000256" key="2">
    <source>
        <dbReference type="ARBA" id="ARBA00022729"/>
    </source>
</evidence>
<feature type="transmembrane region" description="Helical" evidence="3">
    <location>
        <begin position="285"/>
        <end position="307"/>
    </location>
</feature>
<sequence length="323" mass="35796">MTRVRCSTAQLAAAVVVAISCLACAGAQRGGGSCPPSSCGDIQNITYPFRLRDDPAWCGDSRYELTCEEGNHTILSVGSHKYLVRSIWYQHMLIQVVDIRLCNGDLPLVVPGSDAHSLYVLDGRFDDLYVYDKDVVNCSVPVEDPVYVDVTCFIHGAANSTSGAHVYALKNSGYAYYRTGPYGYYRASPYGYYRAGPYYRAGLRHLAAGCSVAGRVLVGGRFEGISATRSCSEVHDILLQGYHISWRPLICRTNPSLCYPVEYSGFNIGHFFQAIWQIIAYPLEIGSFVIAGRAGIGYLCLLAYLVYKFRRRHLAMDDMTENF</sequence>
<dbReference type="GO" id="GO:0016020">
    <property type="term" value="C:membrane"/>
    <property type="evidence" value="ECO:0007669"/>
    <property type="project" value="UniProtKB-SubCell"/>
</dbReference>
<dbReference type="GO" id="GO:0016301">
    <property type="term" value="F:kinase activity"/>
    <property type="evidence" value="ECO:0007669"/>
    <property type="project" value="UniProtKB-KW"/>
</dbReference>
<keyword evidence="6" id="KW-0808">Transferase</keyword>
<keyword evidence="2 4" id="KW-0732">Signal</keyword>
<keyword evidence="3" id="KW-1133">Transmembrane helix</keyword>
<feature type="signal peptide" evidence="4">
    <location>
        <begin position="1"/>
        <end position="27"/>
    </location>
</feature>
<gene>
    <name evidence="6" type="primary">At1g18390_10</name>
    <name evidence="6" type="ORF">g.39207</name>
</gene>
<protein>
    <submittedName>
        <fullName evidence="6">Putative serine/threonine-protein kinase At1g18390</fullName>
    </submittedName>
</protein>
<evidence type="ECO:0000256" key="4">
    <source>
        <dbReference type="SAM" id="SignalP"/>
    </source>
</evidence>